<protein>
    <submittedName>
        <fullName evidence="1">PLC-like phosphodiesterase</fullName>
    </submittedName>
</protein>
<sequence>MQLTILNLTDNGLFYASKGTPTGSLTRLPSCTSAVLPKRAHSFVLATWQGRSKAESSLDFDLDEKSVLEDVGVGELPTTQFFVDSRRAEGLRWKVLRVPDGCPWRIYRYKTSRRRYNVMIFPRRDMASFLSDVPDDIALSSACLPGTHDTMAFYGWPVSQCQSVKTPLLVQLASGIRVLDIRLSINKGRLMAYHGQYPQRATFMSILTDLYDFLTSPGSARETVVVSVKQEDYDNHTPEAFSVKVREEIEAGPGGMALWYLKNRIPTLGEVRGKAVMFSRFGVDGSAWEGGLEGIGIHPTNWPDSEKSTFTWECKNTLVQTQDWYHIPSFLSIPEKAEMSTNLLIPPETASASNPVLSITYFSASSFPFATPTVVSTGFGWPSFGFGVEGVNSRVARFLLAALSSTAIPAQAVSDAGESDAARARYDEGPELRGWTLMDFFEEPVGSGVVPLLVECNFRGRSGAAGRRG</sequence>
<evidence type="ECO:0000313" key="1">
    <source>
        <dbReference type="EMBL" id="KAI0042108.1"/>
    </source>
</evidence>
<dbReference type="Proteomes" id="UP000814033">
    <property type="component" value="Unassembled WGS sequence"/>
</dbReference>
<comment type="caution">
    <text evidence="1">The sequence shown here is derived from an EMBL/GenBank/DDBJ whole genome shotgun (WGS) entry which is preliminary data.</text>
</comment>
<evidence type="ECO:0000313" key="2">
    <source>
        <dbReference type="Proteomes" id="UP000814033"/>
    </source>
</evidence>
<proteinExistence type="predicted"/>
<gene>
    <name evidence="1" type="ORF">FA95DRAFT_1610451</name>
</gene>
<keyword evidence="2" id="KW-1185">Reference proteome</keyword>
<reference evidence="1" key="2">
    <citation type="journal article" date="2022" name="New Phytol.">
        <title>Evolutionary transition to the ectomycorrhizal habit in the genomes of a hyperdiverse lineage of mushroom-forming fungi.</title>
        <authorList>
            <person name="Looney B."/>
            <person name="Miyauchi S."/>
            <person name="Morin E."/>
            <person name="Drula E."/>
            <person name="Courty P.E."/>
            <person name="Kohler A."/>
            <person name="Kuo A."/>
            <person name="LaButti K."/>
            <person name="Pangilinan J."/>
            <person name="Lipzen A."/>
            <person name="Riley R."/>
            <person name="Andreopoulos W."/>
            <person name="He G."/>
            <person name="Johnson J."/>
            <person name="Nolan M."/>
            <person name="Tritt A."/>
            <person name="Barry K.W."/>
            <person name="Grigoriev I.V."/>
            <person name="Nagy L.G."/>
            <person name="Hibbett D."/>
            <person name="Henrissat B."/>
            <person name="Matheny P.B."/>
            <person name="Labbe J."/>
            <person name="Martin F.M."/>
        </authorList>
    </citation>
    <scope>NUCLEOTIDE SEQUENCE</scope>
    <source>
        <strain evidence="1">FP105234-sp</strain>
    </source>
</reference>
<dbReference type="EMBL" id="MU276083">
    <property type="protein sequence ID" value="KAI0042108.1"/>
    <property type="molecule type" value="Genomic_DNA"/>
</dbReference>
<reference evidence="1" key="1">
    <citation type="submission" date="2021-02" db="EMBL/GenBank/DDBJ databases">
        <authorList>
            <consortium name="DOE Joint Genome Institute"/>
            <person name="Ahrendt S."/>
            <person name="Looney B.P."/>
            <person name="Miyauchi S."/>
            <person name="Morin E."/>
            <person name="Drula E."/>
            <person name="Courty P.E."/>
            <person name="Chicoki N."/>
            <person name="Fauchery L."/>
            <person name="Kohler A."/>
            <person name="Kuo A."/>
            <person name="Labutti K."/>
            <person name="Pangilinan J."/>
            <person name="Lipzen A."/>
            <person name="Riley R."/>
            <person name="Andreopoulos W."/>
            <person name="He G."/>
            <person name="Johnson J."/>
            <person name="Barry K.W."/>
            <person name="Grigoriev I.V."/>
            <person name="Nagy L."/>
            <person name="Hibbett D."/>
            <person name="Henrissat B."/>
            <person name="Matheny P.B."/>
            <person name="Labbe J."/>
            <person name="Martin F."/>
        </authorList>
    </citation>
    <scope>NUCLEOTIDE SEQUENCE</scope>
    <source>
        <strain evidence="1">FP105234-sp</strain>
    </source>
</reference>
<organism evidence="1 2">
    <name type="scientific">Auriscalpium vulgare</name>
    <dbReference type="NCBI Taxonomy" id="40419"/>
    <lineage>
        <taxon>Eukaryota</taxon>
        <taxon>Fungi</taxon>
        <taxon>Dikarya</taxon>
        <taxon>Basidiomycota</taxon>
        <taxon>Agaricomycotina</taxon>
        <taxon>Agaricomycetes</taxon>
        <taxon>Russulales</taxon>
        <taxon>Auriscalpiaceae</taxon>
        <taxon>Auriscalpium</taxon>
    </lineage>
</organism>
<accession>A0ACB8RDF8</accession>
<name>A0ACB8RDF8_9AGAM</name>